<sequence>MGRVTEFKLRATIASTGQVIEGFHQVMGYDEMVRSGMSDMEIKEQIKDEWLASQVVVEEVKRV</sequence>
<reference evidence="1" key="1">
    <citation type="journal article" date="2024" name="J. Gen. Virol.">
        <title>Novel phages of Pseudomonas syringae unveil numerous potential auxiliary metabolic genes.</title>
        <authorList>
            <person name="Feltin C."/>
            <person name="Garneau J.R."/>
            <person name="Morris C.E."/>
            <person name="Berard A."/>
            <person name="Torres-Barcelo C."/>
        </authorList>
    </citation>
    <scope>NUCLEOTIDE SEQUENCE</scope>
</reference>
<evidence type="ECO:0000313" key="1">
    <source>
        <dbReference type="EMBL" id="XAI71279.1"/>
    </source>
</evidence>
<proteinExistence type="predicted"/>
<gene>
    <name evidence="1" type="ORF">Cygsa01_00233</name>
</gene>
<dbReference type="EMBL" id="PP179332">
    <property type="protein sequence ID" value="XAI71279.1"/>
    <property type="molecule type" value="Genomic_DNA"/>
</dbReference>
<name>A0AAU6W5J8_9VIRU</name>
<protein>
    <submittedName>
        <fullName evidence="1">Uncharacterized protein</fullName>
    </submittedName>
</protein>
<organism evidence="1">
    <name type="scientific">Pseudomonas phage Cygsa01</name>
    <dbReference type="NCBI Taxonomy" id="3138529"/>
    <lineage>
        <taxon>Viruses</taxon>
    </lineage>
</organism>
<accession>A0AAU6W5J8</accession>